<organism evidence="8 9">
    <name type="scientific">Gordonia effusa NBRC 100432</name>
    <dbReference type="NCBI Taxonomy" id="1077974"/>
    <lineage>
        <taxon>Bacteria</taxon>
        <taxon>Bacillati</taxon>
        <taxon>Actinomycetota</taxon>
        <taxon>Actinomycetes</taxon>
        <taxon>Mycobacteriales</taxon>
        <taxon>Gordoniaceae</taxon>
        <taxon>Gordonia</taxon>
    </lineage>
</organism>
<dbReference type="PANTHER" id="PTHR30346:SF0">
    <property type="entry name" value="HCA OPERON TRANSCRIPTIONAL ACTIVATOR HCAR"/>
    <property type="match status" value="1"/>
</dbReference>
<keyword evidence="5" id="KW-0804">Transcription</keyword>
<feature type="domain" description="LysR substrate-binding" evidence="7">
    <location>
        <begin position="39"/>
        <end position="191"/>
    </location>
</feature>
<evidence type="ECO:0000256" key="2">
    <source>
        <dbReference type="ARBA" id="ARBA00023015"/>
    </source>
</evidence>
<evidence type="ECO:0000259" key="7">
    <source>
        <dbReference type="Pfam" id="PF03466"/>
    </source>
</evidence>
<dbReference type="GO" id="GO:0003700">
    <property type="term" value="F:DNA-binding transcription factor activity"/>
    <property type="evidence" value="ECO:0007669"/>
    <property type="project" value="TreeGrafter"/>
</dbReference>
<comment type="similarity">
    <text evidence="1">Belongs to the LysR transcriptional regulatory family.</text>
</comment>
<dbReference type="eggNOG" id="COG0583">
    <property type="taxonomic scope" value="Bacteria"/>
</dbReference>
<name>H0R114_9ACTN</name>
<reference evidence="8 9" key="1">
    <citation type="submission" date="2011-12" db="EMBL/GenBank/DDBJ databases">
        <title>Whole genome shotgun sequence of Gordonia effusa NBRC 100432.</title>
        <authorList>
            <person name="Yoshida I."/>
            <person name="Takarada H."/>
            <person name="Hosoyama A."/>
            <person name="Tsuchikane K."/>
            <person name="Katsumata H."/>
            <person name="Yamazaki S."/>
            <person name="Fujita N."/>
        </authorList>
    </citation>
    <scope>NUCLEOTIDE SEQUENCE [LARGE SCALE GENOMIC DNA]</scope>
    <source>
        <strain evidence="8 9">NBRC 100432</strain>
    </source>
</reference>
<protein>
    <recommendedName>
        <fullName evidence="7">LysR substrate-binding domain-containing protein</fullName>
    </recommendedName>
</protein>
<evidence type="ECO:0000256" key="3">
    <source>
        <dbReference type="ARBA" id="ARBA00023125"/>
    </source>
</evidence>
<comment type="caution">
    <text evidence="8">The sequence shown here is derived from an EMBL/GenBank/DDBJ whole genome shotgun (WGS) entry which is preliminary data.</text>
</comment>
<feature type="region of interest" description="Disordered" evidence="6">
    <location>
        <begin position="190"/>
        <end position="239"/>
    </location>
</feature>
<feature type="compositionally biased region" description="Basic residues" evidence="6">
    <location>
        <begin position="228"/>
        <end position="239"/>
    </location>
</feature>
<dbReference type="Proteomes" id="UP000035034">
    <property type="component" value="Unassembled WGS sequence"/>
</dbReference>
<proteinExistence type="inferred from homology"/>
<evidence type="ECO:0000256" key="5">
    <source>
        <dbReference type="ARBA" id="ARBA00023163"/>
    </source>
</evidence>
<dbReference type="EMBL" id="BAEH01000064">
    <property type="protein sequence ID" value="GAB18765.1"/>
    <property type="molecule type" value="Genomic_DNA"/>
</dbReference>
<sequence>MTAPAPQPFRLAYVPGVTPTKWVRVWSERRSEPIELVACDNTDQALTQLSDGGAHAALVREPPTSAGLTAIPLYSETTVAVVEKEHVFTAVTEVTRADLADEPLLIPLDDPLTWSDRPGVPVAHQPPTVGDAIQLVAAGTGLLLVPQSLARLHHRRDVTFRPVDNAPKTPVALVWLHTSPQVEEFVGIVRGRRPNSSRGLTEPQPKRTARQKTLAKQAAREAAGKHPPSPRKPRRPRGR</sequence>
<dbReference type="Pfam" id="PF03466">
    <property type="entry name" value="LysR_substrate"/>
    <property type="match status" value="1"/>
</dbReference>
<evidence type="ECO:0000256" key="6">
    <source>
        <dbReference type="SAM" id="MobiDB-lite"/>
    </source>
</evidence>
<dbReference type="RefSeq" id="WP_007318101.1">
    <property type="nucleotide sequence ID" value="NZ_BAEH01000064.1"/>
</dbReference>
<dbReference type="SUPFAM" id="SSF53850">
    <property type="entry name" value="Periplasmic binding protein-like II"/>
    <property type="match status" value="1"/>
</dbReference>
<evidence type="ECO:0000256" key="4">
    <source>
        <dbReference type="ARBA" id="ARBA00023159"/>
    </source>
</evidence>
<dbReference type="GO" id="GO:0003677">
    <property type="term" value="F:DNA binding"/>
    <property type="evidence" value="ECO:0007669"/>
    <property type="project" value="UniProtKB-KW"/>
</dbReference>
<dbReference type="InterPro" id="IPR005119">
    <property type="entry name" value="LysR_subst-bd"/>
</dbReference>
<dbReference type="GO" id="GO:0032993">
    <property type="term" value="C:protein-DNA complex"/>
    <property type="evidence" value="ECO:0007669"/>
    <property type="project" value="TreeGrafter"/>
</dbReference>
<keyword evidence="9" id="KW-1185">Reference proteome</keyword>
<dbReference type="Gene3D" id="3.40.190.10">
    <property type="entry name" value="Periplasmic binding protein-like II"/>
    <property type="match status" value="2"/>
</dbReference>
<gene>
    <name evidence="8" type="ORF">GOEFS_064_00040</name>
</gene>
<evidence type="ECO:0000256" key="1">
    <source>
        <dbReference type="ARBA" id="ARBA00009437"/>
    </source>
</evidence>
<accession>H0R114</accession>
<dbReference type="PANTHER" id="PTHR30346">
    <property type="entry name" value="TRANSCRIPTIONAL DUAL REGULATOR HCAR-RELATED"/>
    <property type="match status" value="1"/>
</dbReference>
<dbReference type="OrthoDB" id="3388207at2"/>
<keyword evidence="3" id="KW-0238">DNA-binding</keyword>
<evidence type="ECO:0000313" key="9">
    <source>
        <dbReference type="Proteomes" id="UP000035034"/>
    </source>
</evidence>
<keyword evidence="4" id="KW-0010">Activator</keyword>
<keyword evidence="2" id="KW-0805">Transcription regulation</keyword>
<dbReference type="STRING" id="1077974.GOEFS_064_00040"/>
<dbReference type="AlphaFoldDB" id="H0R114"/>
<evidence type="ECO:0000313" key="8">
    <source>
        <dbReference type="EMBL" id="GAB18765.1"/>
    </source>
</evidence>